<keyword evidence="2" id="KW-1185">Reference proteome</keyword>
<accession>A0ABV9FJQ3</accession>
<dbReference type="EMBL" id="JBHSEP010000031">
    <property type="protein sequence ID" value="MFC4601862.1"/>
    <property type="molecule type" value="Genomic_DNA"/>
</dbReference>
<dbReference type="RefSeq" id="WP_378102517.1">
    <property type="nucleotide sequence ID" value="NZ_JBHSEP010000031.1"/>
</dbReference>
<dbReference type="Proteomes" id="UP001596028">
    <property type="component" value="Unassembled WGS sequence"/>
</dbReference>
<evidence type="ECO:0000313" key="2">
    <source>
        <dbReference type="Proteomes" id="UP001596028"/>
    </source>
</evidence>
<evidence type="ECO:0000313" key="1">
    <source>
        <dbReference type="EMBL" id="MFC4601862.1"/>
    </source>
</evidence>
<reference evidence="2" key="1">
    <citation type="journal article" date="2019" name="Int. J. Syst. Evol. Microbiol.">
        <title>The Global Catalogue of Microorganisms (GCM) 10K type strain sequencing project: providing services to taxonomists for standard genome sequencing and annotation.</title>
        <authorList>
            <consortium name="The Broad Institute Genomics Platform"/>
            <consortium name="The Broad Institute Genome Sequencing Center for Infectious Disease"/>
            <person name="Wu L."/>
            <person name="Ma J."/>
        </authorList>
    </citation>
    <scope>NUCLEOTIDE SEQUENCE [LARGE SCALE GENOMIC DNA]</scope>
    <source>
        <strain evidence="2">CCUG 49571</strain>
    </source>
</reference>
<name>A0ABV9FJQ3_9BACL</name>
<gene>
    <name evidence="1" type="ORF">ACFO3S_26735</name>
</gene>
<sequence length="95" mass="10483">MIDTQFLSDVADYVNGRIAKVILNGTVDITNFTVKEVSERTVILQYIIPVADVSLVELIELKDTSGNLITSNPVEIPITSDTLMLQTVEVKEVMT</sequence>
<organism evidence="1 2">
    <name type="scientific">Cohnella hongkongensis</name>
    <dbReference type="NCBI Taxonomy" id="178337"/>
    <lineage>
        <taxon>Bacteria</taxon>
        <taxon>Bacillati</taxon>
        <taxon>Bacillota</taxon>
        <taxon>Bacilli</taxon>
        <taxon>Bacillales</taxon>
        <taxon>Paenibacillaceae</taxon>
        <taxon>Cohnella</taxon>
    </lineage>
</organism>
<protein>
    <submittedName>
        <fullName evidence="1">Ketopantoate hydroxymethyltransferase</fullName>
    </submittedName>
</protein>
<comment type="caution">
    <text evidence="1">The sequence shown here is derived from an EMBL/GenBank/DDBJ whole genome shotgun (WGS) entry which is preliminary data.</text>
</comment>
<proteinExistence type="predicted"/>